<dbReference type="NCBIfam" id="TIGR01200">
    <property type="entry name" value="GLPGLI"/>
    <property type="match status" value="1"/>
</dbReference>
<dbReference type="RefSeq" id="WP_115808147.1">
    <property type="nucleotide sequence ID" value="NZ_JABFDI010000012.1"/>
</dbReference>
<evidence type="ECO:0000313" key="1">
    <source>
        <dbReference type="EMBL" id="REE27810.1"/>
    </source>
</evidence>
<dbReference type="Proteomes" id="UP000256919">
    <property type="component" value="Unassembled WGS sequence"/>
</dbReference>
<evidence type="ECO:0000313" key="2">
    <source>
        <dbReference type="Proteomes" id="UP000256919"/>
    </source>
</evidence>
<protein>
    <submittedName>
        <fullName evidence="1">GLPGLI family protein</fullName>
    </submittedName>
</protein>
<dbReference type="EMBL" id="QREI01000001">
    <property type="protein sequence ID" value="REE27810.1"/>
    <property type="molecule type" value="Genomic_DNA"/>
</dbReference>
<organism evidence="1 2">
    <name type="scientific">Winogradskyella pacifica</name>
    <dbReference type="NCBI Taxonomy" id="664642"/>
    <lineage>
        <taxon>Bacteria</taxon>
        <taxon>Pseudomonadati</taxon>
        <taxon>Bacteroidota</taxon>
        <taxon>Flavobacteriia</taxon>
        <taxon>Flavobacteriales</taxon>
        <taxon>Flavobacteriaceae</taxon>
        <taxon>Winogradskyella</taxon>
    </lineage>
</organism>
<proteinExistence type="predicted"/>
<comment type="caution">
    <text evidence="1">The sequence shown here is derived from an EMBL/GenBank/DDBJ whole genome shotgun (WGS) entry which is preliminary data.</text>
</comment>
<accession>A0A3D9N953</accession>
<dbReference type="AlphaFoldDB" id="A0A3D9N953"/>
<dbReference type="Pfam" id="PF09697">
    <property type="entry name" value="Porph_ging"/>
    <property type="match status" value="1"/>
</dbReference>
<sequence length="228" mass="26387">MKQLLIIFLWLILVNDTNIENFQSGEVTYSISMAKEIIEKGKANPKLKRLFKNASDVEYQLLFNKKASEYKKIKAMQNDANSRFNITEIEAGGKNIFYFDLETKENIYSKSIDSETYLISRPTYAWKITKESIIIGEYNCLKAILLNDEGEEMNIFAWFTTQIPLGYGPKNFNSLPGLILRLNSGKAVYNATKIKLLNKNILLKKPQDGIKLTYKEFKNRFKGFFDKN</sequence>
<gene>
    <name evidence="1" type="ORF">DFQ09_101649</name>
</gene>
<reference evidence="1 2" key="1">
    <citation type="submission" date="2018-07" db="EMBL/GenBank/DDBJ databases">
        <title>Genomic Encyclopedia of Type Strains, Phase III (KMG-III): the genomes of soil and plant-associated and newly described type strains.</title>
        <authorList>
            <person name="Whitman W."/>
        </authorList>
    </citation>
    <scope>NUCLEOTIDE SEQUENCE [LARGE SCALE GENOMIC DNA]</scope>
    <source>
        <strain evidence="1 2">CECT 7948</strain>
    </source>
</reference>
<keyword evidence="2" id="KW-1185">Reference proteome</keyword>
<name>A0A3D9N953_9FLAO</name>
<dbReference type="OrthoDB" id="713598at2"/>
<dbReference type="InterPro" id="IPR005901">
    <property type="entry name" value="GLPGLI"/>
</dbReference>